<dbReference type="Proteomes" id="UP000255277">
    <property type="component" value="Unassembled WGS sequence"/>
</dbReference>
<dbReference type="AlphaFoldDB" id="A0A380FHI4"/>
<sequence length="45" mass="5192">MEVADKWQNRRNRRNSASYKTSGVADDANFSNEGNHSYTTRVDNK</sequence>
<protein>
    <submittedName>
        <fullName evidence="2">General stress protein-like protein</fullName>
    </submittedName>
</protein>
<name>A0A380FHI4_STAGA</name>
<dbReference type="STRING" id="1293.SH09_04350"/>
<organism evidence="2 3">
    <name type="scientific">Staphylococcus gallinarum</name>
    <dbReference type="NCBI Taxonomy" id="1293"/>
    <lineage>
        <taxon>Bacteria</taxon>
        <taxon>Bacillati</taxon>
        <taxon>Bacillota</taxon>
        <taxon>Bacilli</taxon>
        <taxon>Bacillales</taxon>
        <taxon>Staphylococcaceae</taxon>
        <taxon>Staphylococcus</taxon>
    </lineage>
</organism>
<evidence type="ECO:0000313" key="2">
    <source>
        <dbReference type="EMBL" id="SUM33608.1"/>
    </source>
</evidence>
<evidence type="ECO:0000256" key="1">
    <source>
        <dbReference type="SAM" id="MobiDB-lite"/>
    </source>
</evidence>
<evidence type="ECO:0000313" key="3">
    <source>
        <dbReference type="Proteomes" id="UP000255277"/>
    </source>
</evidence>
<proteinExistence type="predicted"/>
<feature type="region of interest" description="Disordered" evidence="1">
    <location>
        <begin position="1"/>
        <end position="45"/>
    </location>
</feature>
<feature type="compositionally biased region" description="Polar residues" evidence="1">
    <location>
        <begin position="29"/>
        <end position="45"/>
    </location>
</feature>
<accession>A0A380FHI4</accession>
<dbReference type="EMBL" id="UHDK01000001">
    <property type="protein sequence ID" value="SUM33608.1"/>
    <property type="molecule type" value="Genomic_DNA"/>
</dbReference>
<reference evidence="2 3" key="1">
    <citation type="submission" date="2018-06" db="EMBL/GenBank/DDBJ databases">
        <authorList>
            <consortium name="Pathogen Informatics"/>
            <person name="Doyle S."/>
        </authorList>
    </citation>
    <scope>NUCLEOTIDE SEQUENCE [LARGE SCALE GENOMIC DNA]</scope>
    <source>
        <strain evidence="2 3">NCTC12195</strain>
    </source>
</reference>
<gene>
    <name evidence="2" type="ORF">NCTC12195_03074</name>
</gene>